<keyword evidence="2" id="KW-0479">Metal-binding</keyword>
<reference evidence="7" key="1">
    <citation type="submission" date="2017-09" db="EMBL/GenBank/DDBJ databases">
        <authorList>
            <person name="Varghese N."/>
            <person name="Submissions S."/>
        </authorList>
    </citation>
    <scope>NUCLEOTIDE SEQUENCE [LARGE SCALE GENOMIC DNA]</scope>
    <source>
        <strain evidence="7">DSM 2913</strain>
    </source>
</reference>
<sequence length="150" mass="16617">MDRAEKGAFITAVIFLGFFFALIVYAAKGLNIDVPTCITDVKPYTQGQVIQHAPDRYEIHYLAKMWYFEPADVEVPVGSTVDIYLTSGDVVHGFQIDGTNVNLMAVPGAISYARVKFEKPGVYHIVCHEYCGIGHQDMTTKIVVKGGEQK</sequence>
<dbReference type="Gene3D" id="2.60.40.420">
    <property type="entry name" value="Cupredoxins - blue copper proteins"/>
    <property type="match status" value="1"/>
</dbReference>
<dbReference type="InterPro" id="IPR034214">
    <property type="entry name" value="Ba3_CcO_II_C"/>
</dbReference>
<evidence type="ECO:0000256" key="3">
    <source>
        <dbReference type="ARBA" id="ARBA00023008"/>
    </source>
</evidence>
<proteinExistence type="predicted"/>
<dbReference type="CDD" id="cd13913">
    <property type="entry name" value="ba3_CcO_II_C"/>
    <property type="match status" value="1"/>
</dbReference>
<dbReference type="SUPFAM" id="SSF49503">
    <property type="entry name" value="Cupredoxins"/>
    <property type="match status" value="1"/>
</dbReference>
<dbReference type="AlphaFoldDB" id="A0A285NXE2"/>
<feature type="transmembrane region" description="Helical" evidence="4">
    <location>
        <begin position="7"/>
        <end position="27"/>
    </location>
</feature>
<protein>
    <submittedName>
        <fullName evidence="6">Cytochrome c oxidase subunit 2</fullName>
    </submittedName>
</protein>
<keyword evidence="4" id="KW-1133">Transmembrane helix</keyword>
<accession>A0A285NXE2</accession>
<dbReference type="Pfam" id="PF00116">
    <property type="entry name" value="COX2"/>
    <property type="match status" value="1"/>
</dbReference>
<dbReference type="PANTHER" id="PTHR42838:SF2">
    <property type="entry name" value="NITROUS-OXIDE REDUCTASE"/>
    <property type="match status" value="1"/>
</dbReference>
<dbReference type="GO" id="GO:0030313">
    <property type="term" value="C:cell envelope"/>
    <property type="evidence" value="ECO:0007669"/>
    <property type="project" value="UniProtKB-SubCell"/>
</dbReference>
<evidence type="ECO:0000313" key="7">
    <source>
        <dbReference type="Proteomes" id="UP000218627"/>
    </source>
</evidence>
<dbReference type="GO" id="GO:0005507">
    <property type="term" value="F:copper ion binding"/>
    <property type="evidence" value="ECO:0007669"/>
    <property type="project" value="InterPro"/>
</dbReference>
<dbReference type="EMBL" id="OBEN01000004">
    <property type="protein sequence ID" value="SNZ13878.1"/>
    <property type="molecule type" value="Genomic_DNA"/>
</dbReference>
<evidence type="ECO:0000256" key="1">
    <source>
        <dbReference type="ARBA" id="ARBA00004196"/>
    </source>
</evidence>
<dbReference type="InterPro" id="IPR051403">
    <property type="entry name" value="NosZ/Cyto_c_oxidase_sub2"/>
</dbReference>
<dbReference type="Proteomes" id="UP000218627">
    <property type="component" value="Unassembled WGS sequence"/>
</dbReference>
<comment type="subcellular location">
    <subcellularLocation>
        <location evidence="1">Cell envelope</location>
    </subcellularLocation>
</comment>
<keyword evidence="4" id="KW-0472">Membrane</keyword>
<gene>
    <name evidence="6" type="ORF">SAMN06265353_0902</name>
</gene>
<dbReference type="GO" id="GO:0016020">
    <property type="term" value="C:membrane"/>
    <property type="evidence" value="ECO:0007669"/>
    <property type="project" value="InterPro"/>
</dbReference>
<dbReference type="InterPro" id="IPR002429">
    <property type="entry name" value="CcO_II-like_C"/>
</dbReference>
<keyword evidence="4" id="KW-0812">Transmembrane</keyword>
<keyword evidence="7" id="KW-1185">Reference proteome</keyword>
<evidence type="ECO:0000256" key="4">
    <source>
        <dbReference type="SAM" id="Phobius"/>
    </source>
</evidence>
<feature type="domain" description="Cytochrome oxidase subunit II copper A binding" evidence="5">
    <location>
        <begin position="52"/>
        <end position="150"/>
    </location>
</feature>
<dbReference type="PROSITE" id="PS50857">
    <property type="entry name" value="COX2_CUA"/>
    <property type="match status" value="1"/>
</dbReference>
<dbReference type="GO" id="GO:0004129">
    <property type="term" value="F:cytochrome-c oxidase activity"/>
    <property type="evidence" value="ECO:0007669"/>
    <property type="project" value="InterPro"/>
</dbReference>
<evidence type="ECO:0000313" key="6">
    <source>
        <dbReference type="EMBL" id="SNZ13878.1"/>
    </source>
</evidence>
<dbReference type="InterPro" id="IPR008972">
    <property type="entry name" value="Cupredoxin"/>
</dbReference>
<evidence type="ECO:0000256" key="2">
    <source>
        <dbReference type="ARBA" id="ARBA00022723"/>
    </source>
</evidence>
<keyword evidence="3" id="KW-0186">Copper</keyword>
<name>A0A285NXE2_9AQUI</name>
<dbReference type="OrthoDB" id="9773456at2"/>
<dbReference type="RefSeq" id="WP_096601698.1">
    <property type="nucleotide sequence ID" value="NZ_OBEN01000004.1"/>
</dbReference>
<organism evidence="6 7">
    <name type="scientific">Hydrogenobacter hydrogenophilus</name>
    <dbReference type="NCBI Taxonomy" id="35835"/>
    <lineage>
        <taxon>Bacteria</taxon>
        <taxon>Pseudomonadati</taxon>
        <taxon>Aquificota</taxon>
        <taxon>Aquificia</taxon>
        <taxon>Aquificales</taxon>
        <taxon>Aquificaceae</taxon>
        <taxon>Hydrogenobacter</taxon>
    </lineage>
</organism>
<dbReference type="InterPro" id="IPR001505">
    <property type="entry name" value="Copper_CuA"/>
</dbReference>
<dbReference type="PANTHER" id="PTHR42838">
    <property type="entry name" value="CYTOCHROME C OXIDASE SUBUNIT II"/>
    <property type="match status" value="1"/>
</dbReference>
<evidence type="ECO:0000259" key="5">
    <source>
        <dbReference type="PROSITE" id="PS50857"/>
    </source>
</evidence>
<dbReference type="PROSITE" id="PS00078">
    <property type="entry name" value="COX2"/>
    <property type="match status" value="1"/>
</dbReference>